<dbReference type="InterPro" id="IPR036859">
    <property type="entry name" value="CAP-Gly_dom_sf"/>
</dbReference>
<dbReference type="SUPFAM" id="SSF74924">
    <property type="entry name" value="Cap-Gly domain"/>
    <property type="match status" value="2"/>
</dbReference>
<evidence type="ECO:0000256" key="2">
    <source>
        <dbReference type="SAM" id="MobiDB-lite"/>
    </source>
</evidence>
<reference evidence="4 5" key="1">
    <citation type="submission" date="2024-02" db="EMBL/GenBank/DDBJ databases">
        <authorList>
            <person name="Chen Y."/>
            <person name="Shah S."/>
            <person name="Dougan E. K."/>
            <person name="Thang M."/>
            <person name="Chan C."/>
        </authorList>
    </citation>
    <scope>NUCLEOTIDE SEQUENCE [LARGE SCALE GENOMIC DNA]</scope>
</reference>
<name>A0ABP0ILY9_9DINO</name>
<comment type="caution">
    <text evidence="4">The sequence shown here is derived from an EMBL/GenBank/DDBJ whole genome shotgun (WGS) entry which is preliminary data.</text>
</comment>
<gene>
    <name evidence="4" type="ORF">SCF082_LOCUS7822</name>
</gene>
<feature type="domain" description="CAP-Gly" evidence="3">
    <location>
        <begin position="203"/>
        <end position="245"/>
    </location>
</feature>
<evidence type="ECO:0000313" key="4">
    <source>
        <dbReference type="EMBL" id="CAK9003619.1"/>
    </source>
</evidence>
<feature type="domain" description="CAP-Gly" evidence="3">
    <location>
        <begin position="44"/>
        <end position="86"/>
    </location>
</feature>
<dbReference type="PROSITE" id="PS00845">
    <property type="entry name" value="CAP_GLY_1"/>
    <property type="match status" value="1"/>
</dbReference>
<proteinExistence type="predicted"/>
<feature type="region of interest" description="Disordered" evidence="2">
    <location>
        <begin position="617"/>
        <end position="756"/>
    </location>
</feature>
<dbReference type="SMART" id="SM01052">
    <property type="entry name" value="CAP_GLY"/>
    <property type="match status" value="2"/>
</dbReference>
<feature type="coiled-coil region" evidence="1">
    <location>
        <begin position="310"/>
        <end position="499"/>
    </location>
</feature>
<dbReference type="PROSITE" id="PS50245">
    <property type="entry name" value="CAP_GLY_2"/>
    <property type="match status" value="2"/>
</dbReference>
<evidence type="ECO:0000259" key="3">
    <source>
        <dbReference type="PROSITE" id="PS50245"/>
    </source>
</evidence>
<feature type="compositionally biased region" description="Basic and acidic residues" evidence="2">
    <location>
        <begin position="745"/>
        <end position="756"/>
    </location>
</feature>
<sequence length="756" mass="83909">MAPKAKVQRQNTLQISEWSEVELDKRVQTVIAGKTYLGTVRFSGKTQFAEGHWIGIELDEAVGKNDGSVQGSRYFSCPAQHGLFCRPNITRPTAETSESANQTGGLVDIKKNIKEMLTLAEDLRAKQEALTSSAKLQSDVLAHLEHLERLAHLKIAEASHAWEETSSGLSQEAEHLQVGQRVHTRMLKDSARTLHLGTVRFNGTTHFAPGPWIGIELDEPVGLEDGSVQEHRYFTCTAKHGVFHHPAAVFPAPAELAEIRECIKELRTKADALHKEQEATTPSSNGLMEKLELLQEQLQLFEPEALELELERGRAEAHQLRRQLAEAKTTVTEAQTKATEVQMNEAQLAKDSQSQHASADLDAKLAALEKQHDDFQRSAAERAQKLEMQRQELQKDLELEREQRDRARAEAHELRTQLAEARAELETGTPGTRGQLAMLQKEREEMEREAFAKDQEIQRQSAKLEELSQALKRESEKLALKEQQIKDSEMRLLQELEQERGRGRAAHKLPLAEDATAPDTPKASKASKARAEKVQEQLQPEAERCGKRLPQHPGEVATVAQVHGLMAQVERLNATVEHLAAKREPQLVDPEAGPSTRRCQARAARAARSPFCFDESSILPDATDAPSPSGRLSDPFVPNVPSDPRAASETLLPDLEATDATIEPPRVHAEPGRRRLSDPFVPNAPSDPRAASETLPPDLEATDATIEPPRVHAEPGRRRLSGPHIGRTDEDDWGPFLSTSVTFDRGGRGDKETGLW</sequence>
<keyword evidence="5" id="KW-1185">Reference proteome</keyword>
<feature type="compositionally biased region" description="Basic and acidic residues" evidence="2">
    <location>
        <begin position="665"/>
        <end position="677"/>
    </location>
</feature>
<accession>A0ABP0ILY9</accession>
<dbReference type="InterPro" id="IPR000938">
    <property type="entry name" value="CAP-Gly_domain"/>
</dbReference>
<feature type="compositionally biased region" description="Basic and acidic residues" evidence="2">
    <location>
        <begin position="529"/>
        <end position="541"/>
    </location>
</feature>
<organism evidence="4 5">
    <name type="scientific">Durusdinium trenchii</name>
    <dbReference type="NCBI Taxonomy" id="1381693"/>
    <lineage>
        <taxon>Eukaryota</taxon>
        <taxon>Sar</taxon>
        <taxon>Alveolata</taxon>
        <taxon>Dinophyceae</taxon>
        <taxon>Suessiales</taxon>
        <taxon>Symbiodiniaceae</taxon>
        <taxon>Durusdinium</taxon>
    </lineage>
</organism>
<dbReference type="Gene3D" id="2.30.30.190">
    <property type="entry name" value="CAP Gly-rich-like domain"/>
    <property type="match status" value="2"/>
</dbReference>
<evidence type="ECO:0000256" key="1">
    <source>
        <dbReference type="SAM" id="Coils"/>
    </source>
</evidence>
<dbReference type="Proteomes" id="UP001642464">
    <property type="component" value="Unassembled WGS sequence"/>
</dbReference>
<dbReference type="EMBL" id="CAXAMM010004447">
    <property type="protein sequence ID" value="CAK9003619.1"/>
    <property type="molecule type" value="Genomic_DNA"/>
</dbReference>
<protein>
    <submittedName>
        <fullName evidence="4">CAP-Gly domain-containing linker protein 3 (Cytoplasmic linker protein 170-related 59 kDa protein) (CLIP-170-related 59 kDa protein) (CLIPR-59)</fullName>
    </submittedName>
</protein>
<dbReference type="Pfam" id="PF01302">
    <property type="entry name" value="CAP_GLY"/>
    <property type="match status" value="2"/>
</dbReference>
<evidence type="ECO:0000313" key="5">
    <source>
        <dbReference type="Proteomes" id="UP001642464"/>
    </source>
</evidence>
<feature type="region of interest" description="Disordered" evidence="2">
    <location>
        <begin position="499"/>
        <end position="541"/>
    </location>
</feature>
<keyword evidence="1" id="KW-0175">Coiled coil</keyword>
<dbReference type="PANTHER" id="PTHR18916">
    <property type="entry name" value="DYNACTIN 1-RELATED MICROTUBULE-BINDING"/>
    <property type="match status" value="1"/>
</dbReference>